<evidence type="ECO:0000256" key="1">
    <source>
        <dbReference type="ARBA" id="ARBA00004418"/>
    </source>
</evidence>
<name>A0A2P9HGR1_9HYPH</name>
<dbReference type="SUPFAM" id="SSF53850">
    <property type="entry name" value="Periplasmic binding protein-like II"/>
    <property type="match status" value="1"/>
</dbReference>
<dbReference type="Proteomes" id="UP000246073">
    <property type="component" value="Unassembled WGS sequence"/>
</dbReference>
<reference evidence="7" key="1">
    <citation type="submission" date="2017-12" db="EMBL/GenBank/DDBJ databases">
        <authorList>
            <person name="Diaz M."/>
        </authorList>
    </citation>
    <scope>NUCLEOTIDE SEQUENCE [LARGE SCALE GENOMIC DNA]</scope>
    <source>
        <strain evidence="7">FI11154</strain>
    </source>
</reference>
<dbReference type="InterPro" id="IPR000914">
    <property type="entry name" value="SBP_5_dom"/>
</dbReference>
<dbReference type="InterPro" id="IPR030678">
    <property type="entry name" value="Peptide/Ni-bd"/>
</dbReference>
<dbReference type="GO" id="GO:1904680">
    <property type="term" value="F:peptide transmembrane transporter activity"/>
    <property type="evidence" value="ECO:0007669"/>
    <property type="project" value="TreeGrafter"/>
</dbReference>
<dbReference type="Pfam" id="PF00496">
    <property type="entry name" value="SBP_bac_5"/>
    <property type="match status" value="1"/>
</dbReference>
<evidence type="ECO:0000256" key="4">
    <source>
        <dbReference type="ARBA" id="ARBA00022764"/>
    </source>
</evidence>
<keyword evidence="3" id="KW-0813">Transport</keyword>
<dbReference type="EMBL" id="OOFM01000004">
    <property type="protein sequence ID" value="SPL63291.1"/>
    <property type="molecule type" value="Genomic_DNA"/>
</dbReference>
<organism evidence="6 7">
    <name type="scientific">Ochrobactrum soli</name>
    <dbReference type="NCBI Taxonomy" id="2448455"/>
    <lineage>
        <taxon>Bacteria</taxon>
        <taxon>Pseudomonadati</taxon>
        <taxon>Pseudomonadota</taxon>
        <taxon>Alphaproteobacteria</taxon>
        <taxon>Hyphomicrobiales</taxon>
        <taxon>Brucellaceae</taxon>
        <taxon>Brucella/Ochrobactrum group</taxon>
        <taxon>Ochrobactrum</taxon>
    </lineage>
</organism>
<dbReference type="GO" id="GO:0043190">
    <property type="term" value="C:ATP-binding cassette (ABC) transporter complex"/>
    <property type="evidence" value="ECO:0007669"/>
    <property type="project" value="InterPro"/>
</dbReference>
<comment type="similarity">
    <text evidence="2">Belongs to the bacterial solute-binding protein 5 family.</text>
</comment>
<dbReference type="GO" id="GO:0030288">
    <property type="term" value="C:outer membrane-bounded periplasmic space"/>
    <property type="evidence" value="ECO:0007669"/>
    <property type="project" value="UniProtKB-ARBA"/>
</dbReference>
<evidence type="ECO:0000313" key="6">
    <source>
        <dbReference type="EMBL" id="SPL63291.1"/>
    </source>
</evidence>
<evidence type="ECO:0000256" key="3">
    <source>
        <dbReference type="ARBA" id="ARBA00022448"/>
    </source>
</evidence>
<proteinExistence type="inferred from homology"/>
<evidence type="ECO:0000313" key="7">
    <source>
        <dbReference type="Proteomes" id="UP000246073"/>
    </source>
</evidence>
<feature type="domain" description="Solute-binding protein family 5" evidence="5">
    <location>
        <begin position="94"/>
        <end position="435"/>
    </location>
</feature>
<protein>
    <submittedName>
        <fullName evidence="6">OphA</fullName>
    </submittedName>
</protein>
<dbReference type="Gene3D" id="3.10.105.10">
    <property type="entry name" value="Dipeptide-binding Protein, Domain 3"/>
    <property type="match status" value="1"/>
</dbReference>
<dbReference type="InterPro" id="IPR039424">
    <property type="entry name" value="SBP_5"/>
</dbReference>
<evidence type="ECO:0000259" key="5">
    <source>
        <dbReference type="Pfam" id="PF00496"/>
    </source>
</evidence>
<sequence>MSDHNPNSLSPNRRQFLLGAGSALALGATGSFWMPGQARAQDAAPRKGGHLIMGLDTASSSDRLDPAYYPEAYMYSVGFQLFNTLLEPTPDGRLYGALVESWEATKPDASQWVFKLKKGIQFHNGKELKAEDVIYSLNHHRGENSNSGGKGFLLAVTELKATDPYEVTITLDKGNADFPAALTDVHLGITPLDADFDKGIGTGAFILEDFQPGVRALTRRNPNYWAPDRANVESVETIAMSDATARMAALLSGQVHVVNRVDARSVGLVSSRPGVQILKTPENTMYCLPMRVDTAPFDNNDVRLALKYAIDREELQKSILGGTGSIGNDNPISSSNPYYSKDIPQRAYDPEKAAFHFKKSGYSGNIPLVVSENGFPGAVDAAQVYQAAAAKAGITIDVERVPSDGYWDEIWLKRPFVASNWAVRPTADAMLSMILQSDAPWNETAWKNEAFDKLLAEARVELDEGKRKKIYHDIQVIMVDEGGELIPLFADNLAAATDKIKGFTPTPSGGDMSGYRLAEKIWFEE</sequence>
<dbReference type="PIRSF" id="PIRSF002741">
    <property type="entry name" value="MppA"/>
    <property type="match status" value="1"/>
</dbReference>
<dbReference type="Gene3D" id="3.40.190.10">
    <property type="entry name" value="Periplasmic binding protein-like II"/>
    <property type="match status" value="1"/>
</dbReference>
<dbReference type="GO" id="GO:0015833">
    <property type="term" value="P:peptide transport"/>
    <property type="evidence" value="ECO:0007669"/>
    <property type="project" value="TreeGrafter"/>
</dbReference>
<dbReference type="PROSITE" id="PS51318">
    <property type="entry name" value="TAT"/>
    <property type="match status" value="1"/>
</dbReference>
<accession>A0A2P9HGR1</accession>
<dbReference type="CDD" id="cd08503">
    <property type="entry name" value="PBP2_NikA_DppA_OppA_like_17"/>
    <property type="match status" value="1"/>
</dbReference>
<comment type="subcellular location">
    <subcellularLocation>
        <location evidence="1">Periplasm</location>
    </subcellularLocation>
</comment>
<dbReference type="AlphaFoldDB" id="A0A2P9HGR1"/>
<dbReference type="InterPro" id="IPR006311">
    <property type="entry name" value="TAT_signal"/>
</dbReference>
<gene>
    <name evidence="6" type="ORF">OHAE_3223</name>
</gene>
<dbReference type="RefSeq" id="WP_109367252.1">
    <property type="nucleotide sequence ID" value="NZ_OOFM01000004.1"/>
</dbReference>
<keyword evidence="4" id="KW-0574">Periplasm</keyword>
<evidence type="ECO:0000256" key="2">
    <source>
        <dbReference type="ARBA" id="ARBA00005695"/>
    </source>
</evidence>
<dbReference type="Gene3D" id="3.90.76.10">
    <property type="entry name" value="Dipeptide-binding Protein, Domain 1"/>
    <property type="match status" value="1"/>
</dbReference>
<dbReference type="PANTHER" id="PTHR30290">
    <property type="entry name" value="PERIPLASMIC BINDING COMPONENT OF ABC TRANSPORTER"/>
    <property type="match status" value="1"/>
</dbReference>